<keyword evidence="6" id="KW-0317">Glutathione biosynthesis</keyword>
<dbReference type="EC" id="2.3.2.2" evidence="6"/>
<dbReference type="PRINTS" id="PR01210">
    <property type="entry name" value="GGTRANSPTASE"/>
</dbReference>
<keyword evidence="6" id="KW-0378">Hydrolase</keyword>
<dbReference type="OrthoDB" id="9781342at2"/>
<dbReference type="NCBIfam" id="TIGR00066">
    <property type="entry name" value="g_glut_trans"/>
    <property type="match status" value="1"/>
</dbReference>
<dbReference type="EMBL" id="FODT01000014">
    <property type="protein sequence ID" value="SEP32335.1"/>
    <property type="molecule type" value="Genomic_DNA"/>
</dbReference>
<keyword evidence="6" id="KW-0012">Acyltransferase</keyword>
<evidence type="ECO:0000256" key="3">
    <source>
        <dbReference type="ARBA" id="ARBA00047417"/>
    </source>
</evidence>
<dbReference type="UniPathway" id="UPA00204"/>
<evidence type="ECO:0000313" key="7">
    <source>
        <dbReference type="EMBL" id="SEP32335.1"/>
    </source>
</evidence>
<sequence>MRNFHFAGRSTVHGRNAMVATSHPQAALAAIEILQAGGTAADAAIAASALLSVIEPQSTGIGGDCFALYQPKGTGKIVAYNGSGRAPAAAKAEWFLERGIDAIPLTSPHAVTIPGAIDAWATILRDHGRFGFDKLLQPAIKAAAEGYVVAPRIAFDWRNGFEKLKKGVNAARYLLPHGEPARTGDVIRQPELAQTLKLIADNGPDAFYKGAVAQDMVETLRGIGGLHTLEDFAEHTTETTSPLGTVYKGFDVWQCPPNGPGITMLVMLNILSRFDLGKFGPLSVERFHLEAEATRIAYMMREEHIGDPAHVDIDVVRILAREFGEEHCSKIALDKLLDLPHVAPPMNPSTVYITVVDEDRNVCSFINSIAHSFGSAIVSNKTGILLQNRGAGFRVQPGHPNCIAPKKRPLHTIIPSLATENGRARLSFGVMGGQYQPVGQVHVLTNILDYGLDVQEAIDLPRGLHYEGIYQLEDGVPAATVESLKQLGHKVSPVGTPHGGGQGIWIDWDKGTLTGGSDPRKDGCALGY</sequence>
<feature type="binding site" evidence="5">
    <location>
        <position position="433"/>
    </location>
    <ligand>
        <name>L-glutamate</name>
        <dbReference type="ChEBI" id="CHEBI:29985"/>
    </ligand>
</feature>
<name>A0A1H8WXB8_9BRAD</name>
<evidence type="ECO:0000256" key="4">
    <source>
        <dbReference type="PIRSR" id="PIRSR600101-1"/>
    </source>
</evidence>
<keyword evidence="8" id="KW-1185">Reference proteome</keyword>
<dbReference type="GO" id="GO:0036374">
    <property type="term" value="F:glutathione hydrolase activity"/>
    <property type="evidence" value="ECO:0007669"/>
    <property type="project" value="UniProtKB-UniRule"/>
</dbReference>
<dbReference type="InterPro" id="IPR000101">
    <property type="entry name" value="GGT_peptidase"/>
</dbReference>
<dbReference type="InterPro" id="IPR043138">
    <property type="entry name" value="GGT_lsub"/>
</dbReference>
<reference evidence="8" key="1">
    <citation type="submission" date="2016-10" db="EMBL/GenBank/DDBJ databases">
        <authorList>
            <person name="Varghese N."/>
            <person name="Submissions S."/>
        </authorList>
    </citation>
    <scope>NUCLEOTIDE SEQUENCE [LARGE SCALE GENOMIC DNA]</scope>
    <source>
        <strain evidence="8">DSM 123</strain>
    </source>
</reference>
<evidence type="ECO:0000256" key="6">
    <source>
        <dbReference type="RuleBase" id="RU368036"/>
    </source>
</evidence>
<evidence type="ECO:0000256" key="5">
    <source>
        <dbReference type="PIRSR" id="PIRSR600101-2"/>
    </source>
</evidence>
<comment type="catalytic activity">
    <reaction evidence="1 6">
        <text>an S-substituted glutathione + H2O = an S-substituted L-cysteinylglycine + L-glutamate</text>
        <dbReference type="Rhea" id="RHEA:59468"/>
        <dbReference type="ChEBI" id="CHEBI:15377"/>
        <dbReference type="ChEBI" id="CHEBI:29985"/>
        <dbReference type="ChEBI" id="CHEBI:90779"/>
        <dbReference type="ChEBI" id="CHEBI:143103"/>
        <dbReference type="EC" id="3.4.19.13"/>
    </reaction>
</comment>
<feature type="active site" description="Nucleophile" evidence="4">
    <location>
        <position position="350"/>
    </location>
</feature>
<comment type="catalytic activity">
    <reaction evidence="3 6">
        <text>an N-terminal (5-L-glutamyl)-[peptide] + an alpha-amino acid = 5-L-glutamyl amino acid + an N-terminal L-alpha-aminoacyl-[peptide]</text>
        <dbReference type="Rhea" id="RHEA:23904"/>
        <dbReference type="Rhea" id="RHEA-COMP:9780"/>
        <dbReference type="Rhea" id="RHEA-COMP:9795"/>
        <dbReference type="ChEBI" id="CHEBI:77644"/>
        <dbReference type="ChEBI" id="CHEBI:78597"/>
        <dbReference type="ChEBI" id="CHEBI:78599"/>
        <dbReference type="ChEBI" id="CHEBI:78608"/>
        <dbReference type="EC" id="2.3.2.2"/>
    </reaction>
</comment>
<dbReference type="PANTHER" id="PTHR43881:SF1">
    <property type="entry name" value="GAMMA-GLUTAMYLTRANSPEPTIDASE (AFU_ORTHOLOGUE AFUA_4G13580)"/>
    <property type="match status" value="1"/>
</dbReference>
<dbReference type="PANTHER" id="PTHR43881">
    <property type="entry name" value="GAMMA-GLUTAMYLTRANSPEPTIDASE (AFU_ORTHOLOGUE AFUA_4G13580)"/>
    <property type="match status" value="1"/>
</dbReference>
<comment type="similarity">
    <text evidence="6">Belongs to the gamma-glutamyltransferase family.</text>
</comment>
<comment type="pathway">
    <text evidence="6">Sulfur metabolism; glutathione metabolism.</text>
</comment>
<dbReference type="RefSeq" id="WP_092686154.1">
    <property type="nucleotide sequence ID" value="NZ_FODT01000014.1"/>
</dbReference>
<evidence type="ECO:0000313" key="8">
    <source>
        <dbReference type="Proteomes" id="UP000199615"/>
    </source>
</evidence>
<dbReference type="SUPFAM" id="SSF56235">
    <property type="entry name" value="N-terminal nucleophile aminohydrolases (Ntn hydrolases)"/>
    <property type="match status" value="1"/>
</dbReference>
<evidence type="ECO:0000256" key="2">
    <source>
        <dbReference type="ARBA" id="ARBA00001089"/>
    </source>
</evidence>
<dbReference type="EC" id="3.4.19.13" evidence="6"/>
<comment type="catalytic activity">
    <reaction evidence="2 6">
        <text>glutathione + H2O = L-cysteinylglycine + L-glutamate</text>
        <dbReference type="Rhea" id="RHEA:28807"/>
        <dbReference type="ChEBI" id="CHEBI:15377"/>
        <dbReference type="ChEBI" id="CHEBI:29985"/>
        <dbReference type="ChEBI" id="CHEBI:57925"/>
        <dbReference type="ChEBI" id="CHEBI:61694"/>
        <dbReference type="EC" id="3.4.19.13"/>
    </reaction>
</comment>
<dbReference type="Pfam" id="PF01019">
    <property type="entry name" value="G_glu_transpept"/>
    <property type="match status" value="1"/>
</dbReference>
<dbReference type="GO" id="GO:0103068">
    <property type="term" value="F:leukotriene C4 gamma-glutamyl transferase activity"/>
    <property type="evidence" value="ECO:0007669"/>
    <property type="project" value="UniProtKB-EC"/>
</dbReference>
<comment type="PTM">
    <text evidence="6">Cleaved by autocatalysis into a large and a small subunit.</text>
</comment>
<dbReference type="Proteomes" id="UP000199615">
    <property type="component" value="Unassembled WGS sequence"/>
</dbReference>
<accession>A0A1H8WXB8</accession>
<keyword evidence="6" id="KW-0865">Zymogen</keyword>
<dbReference type="GO" id="GO:0006750">
    <property type="term" value="P:glutathione biosynthetic process"/>
    <property type="evidence" value="ECO:0007669"/>
    <property type="project" value="UniProtKB-KW"/>
</dbReference>
<dbReference type="GO" id="GO:0006751">
    <property type="term" value="P:glutathione catabolic process"/>
    <property type="evidence" value="ECO:0007669"/>
    <property type="project" value="UniProtKB-UniRule"/>
</dbReference>
<gene>
    <name evidence="7" type="ORF">SAMN05444123_114110</name>
</gene>
<dbReference type="InterPro" id="IPR029055">
    <property type="entry name" value="Ntn_hydrolases_N"/>
</dbReference>
<proteinExistence type="inferred from homology"/>
<comment type="subunit">
    <text evidence="6">This enzyme consists of two polypeptide chains, which are synthesized in precursor form from a single polypeptide.</text>
</comment>
<dbReference type="InterPro" id="IPR052896">
    <property type="entry name" value="GGT-like_enzyme"/>
</dbReference>
<evidence type="ECO:0000256" key="1">
    <source>
        <dbReference type="ARBA" id="ARBA00001049"/>
    </source>
</evidence>
<dbReference type="Gene3D" id="1.10.246.130">
    <property type="match status" value="1"/>
</dbReference>
<dbReference type="InterPro" id="IPR043137">
    <property type="entry name" value="GGT_ssub_C"/>
</dbReference>
<organism evidence="7 8">
    <name type="scientific">Rhodopseudomonas pseudopalustris</name>
    <dbReference type="NCBI Taxonomy" id="1513892"/>
    <lineage>
        <taxon>Bacteria</taxon>
        <taxon>Pseudomonadati</taxon>
        <taxon>Pseudomonadota</taxon>
        <taxon>Alphaproteobacteria</taxon>
        <taxon>Hyphomicrobiales</taxon>
        <taxon>Nitrobacteraceae</taxon>
        <taxon>Rhodopseudomonas</taxon>
    </lineage>
</organism>
<dbReference type="Gene3D" id="3.60.20.40">
    <property type="match status" value="1"/>
</dbReference>
<keyword evidence="6 7" id="KW-0808">Transferase</keyword>
<dbReference type="AlphaFoldDB" id="A0A1H8WXB8"/>
<protein>
    <recommendedName>
        <fullName evidence="6">Glutathione hydrolase proenzyme</fullName>
        <ecNumber evidence="6">2.3.2.2</ecNumber>
        <ecNumber evidence="6">3.4.19.13</ecNumber>
    </recommendedName>
    <component>
        <recommendedName>
            <fullName evidence="6">Glutathione hydrolase large chain</fullName>
        </recommendedName>
    </component>
    <component>
        <recommendedName>
            <fullName evidence="6">Glutathione hydrolase small chain</fullName>
        </recommendedName>
    </component>
</protein>